<evidence type="ECO:0000259" key="14">
    <source>
        <dbReference type="PROSITE" id="PS50006"/>
    </source>
</evidence>
<comment type="subcellular location">
    <subcellularLocation>
        <location evidence="2">Chromosome</location>
        <location evidence="2">Telomere</location>
    </subcellularLocation>
    <subcellularLocation>
        <location evidence="1">Nucleus</location>
        <location evidence="1">PML body</location>
    </subcellularLocation>
</comment>
<keyword evidence="10" id="KW-0131">Cell cycle</keyword>
<gene>
    <name evidence="15" type="ORF">AKAME5_001525600</name>
</gene>
<dbReference type="GO" id="GO:0030870">
    <property type="term" value="C:Mre11 complex"/>
    <property type="evidence" value="ECO:0007669"/>
    <property type="project" value="InterPro"/>
</dbReference>
<sequence length="1090" mass="120749">MTVFVSVAIFGLMKIRKKENDKEERRNRFQDIKLRVTSDVLGEYQSEKAETQNTLEKLQSDRTALEEEVNMLQTKADKARGEVDICRGNQKSVRDQLASTETELNNLKAETNKETDSWKTEVETLKQKLAVRSPVCDFLKKDSQAVSKLCGNEDTDSDKEKCGECFFNTKGSCEHMGQVYGIGESWITSDCYQCVCMEPFGVGCCDHGSKPVDYPDWCEIIRKPDSCTSVAVMRANHKLPCLWGRDRETHYLLARKEYVVGRKNCDILLTNDQSISRAHAHLTATDQTLTLKDTSKYGTFVNSQRLTDNTPVNLKSGDSVTFGAFNSKFSVGHQKPVVCSSCLDNDGKASLSQALLALGGKLVNTWTEDCTHLAMPSVKVTIKTISALLCCRPIVKPEFFSELHNAIQQKLPPPKPESFIPEIDEPSLSKEDVNLRVIPGRKHLFIEKTFIFLSAKQLKRLSAAVSFGRGKSQLLEEGSLPRDLLESPQSCVVDVMMGSSQPLLPSSATEWANSVKSTVERKGLRVITESEIGLAAIYASCDKYCNPSSLMPDSESAPKVKPRIPSASLSQSVAVDETVLPAASQNITAYAANTEPSEGLELCKVAGVTAVGETPEKKQNGNASRDRGSKVKAERVSAQCIVADTMSSSIGADSQRKRLESKLTGEGSSGVRSQPASSWTNGGMKTFLQRQSPQKPKLPAQASPQKQSTLTSFFQPVNKKRPLDEEFSTEMSEPKRPVLASSVSRGQAPNISATSKESYSRFDRLPAATSQTPLGSGADLFTAPSEAPSHRVSHTAQEEPRSRKRKEIEAEIEMEELESIMSEDMDFFDEKPSGSRGLQAQTVVTSSAEQKPDLADASSSSKRPRLHVEDSGTNRRPLVDPEKETGSHKKHSQKSEQHIVSIKTEQVDPSEYRTTNHESSKPPDMSSASKSKNIQPFEDDEVSFIEDLDLLKAVICEPKEENKTPLKPVKIKREVQESNVDEKLPQKLVLVEFRSLTVSASANNKPKERLMLGNSYMKNFKCFRKNRVPGAEGSLHIIGGSDLLVHNRGKNTDLDEWLKDAAEEERQSRRDQSIGDDLFRYNPTKLTKRR</sequence>
<dbReference type="InterPro" id="IPR013908">
    <property type="entry name" value="Nibrin_C"/>
</dbReference>
<feature type="compositionally biased region" description="Basic and acidic residues" evidence="13">
    <location>
        <begin position="654"/>
        <end position="663"/>
    </location>
</feature>
<evidence type="ECO:0000256" key="13">
    <source>
        <dbReference type="SAM" id="MobiDB-lite"/>
    </source>
</evidence>
<keyword evidence="8" id="KW-0539">Nucleus</keyword>
<dbReference type="Gene3D" id="2.60.40.1900">
    <property type="entry name" value="Beta-microseminoprotein (PSP94) domain"/>
    <property type="match status" value="1"/>
</dbReference>
<feature type="compositionally biased region" description="Acidic residues" evidence="13">
    <location>
        <begin position="810"/>
        <end position="827"/>
    </location>
</feature>
<feature type="region of interest" description="Disordered" evidence="13">
    <location>
        <begin position="614"/>
        <end position="635"/>
    </location>
</feature>
<keyword evidence="4" id="KW-0158">Chromosome</keyword>
<keyword evidence="12" id="KW-0175">Coiled coil</keyword>
<dbReference type="Proteomes" id="UP001279410">
    <property type="component" value="Unassembled WGS sequence"/>
</dbReference>
<dbReference type="Pfam" id="PF00533">
    <property type="entry name" value="BRCT"/>
    <property type="match status" value="1"/>
</dbReference>
<dbReference type="InterPro" id="IPR043014">
    <property type="entry name" value="Nibrin_BRCT2_sf"/>
</dbReference>
<dbReference type="InterPro" id="IPR000253">
    <property type="entry name" value="FHA_dom"/>
</dbReference>
<feature type="compositionally biased region" description="Basic and acidic residues" evidence="13">
    <location>
        <begin position="796"/>
        <end position="809"/>
    </location>
</feature>
<accession>A0AAD3MXP3</accession>
<feature type="region of interest" description="Disordered" evidence="13">
    <location>
        <begin position="650"/>
        <end position="935"/>
    </location>
</feature>
<dbReference type="Gene3D" id="2.60.200.20">
    <property type="match status" value="1"/>
</dbReference>
<dbReference type="GO" id="GO:0000724">
    <property type="term" value="P:double-strand break repair via homologous recombination"/>
    <property type="evidence" value="ECO:0007669"/>
    <property type="project" value="TreeGrafter"/>
</dbReference>
<evidence type="ECO:0000313" key="16">
    <source>
        <dbReference type="Proteomes" id="UP001279410"/>
    </source>
</evidence>
<keyword evidence="5" id="KW-0227">DNA damage</keyword>
<evidence type="ECO:0000256" key="12">
    <source>
        <dbReference type="SAM" id="Coils"/>
    </source>
</evidence>
<proteinExistence type="inferred from homology"/>
<feature type="compositionally biased region" description="Polar residues" evidence="13">
    <location>
        <begin position="741"/>
        <end position="757"/>
    </location>
</feature>
<dbReference type="SUPFAM" id="SSF52113">
    <property type="entry name" value="BRCT domain"/>
    <property type="match status" value="1"/>
</dbReference>
<feature type="domain" description="FHA" evidence="14">
    <location>
        <begin position="241"/>
        <end position="306"/>
    </location>
</feature>
<feature type="coiled-coil region" evidence="12">
    <location>
        <begin position="41"/>
        <end position="128"/>
    </location>
</feature>
<dbReference type="SMART" id="SM01348">
    <property type="entry name" value="Nbs1_C"/>
    <property type="match status" value="1"/>
</dbReference>
<evidence type="ECO:0000256" key="2">
    <source>
        <dbReference type="ARBA" id="ARBA00004574"/>
    </source>
</evidence>
<comment type="caution">
    <text evidence="15">The sequence shown here is derived from an EMBL/GenBank/DDBJ whole genome shotgun (WGS) entry which is preliminary data.</text>
</comment>
<dbReference type="Pfam" id="PF16508">
    <property type="entry name" value="NIBRIN_BRCT_II"/>
    <property type="match status" value="1"/>
</dbReference>
<dbReference type="SUPFAM" id="SSF49879">
    <property type="entry name" value="SMAD/FHA domain"/>
    <property type="match status" value="1"/>
</dbReference>
<evidence type="ECO:0000256" key="1">
    <source>
        <dbReference type="ARBA" id="ARBA00004322"/>
    </source>
</evidence>
<dbReference type="EMBL" id="BRZM01000063">
    <property type="protein sequence ID" value="GLD63657.1"/>
    <property type="molecule type" value="Genomic_DNA"/>
</dbReference>
<evidence type="ECO:0000256" key="3">
    <source>
        <dbReference type="ARBA" id="ARBA00020013"/>
    </source>
</evidence>
<dbReference type="GO" id="GO:0016605">
    <property type="term" value="C:PML body"/>
    <property type="evidence" value="ECO:0007669"/>
    <property type="project" value="UniProtKB-SubCell"/>
</dbReference>
<evidence type="ECO:0000256" key="9">
    <source>
        <dbReference type="ARBA" id="ARBA00023254"/>
    </source>
</evidence>
<dbReference type="Pfam" id="PF08599">
    <property type="entry name" value="Nbs1_C"/>
    <property type="match status" value="1"/>
</dbReference>
<feature type="compositionally biased region" description="Polar residues" evidence="13">
    <location>
        <begin position="670"/>
        <end position="694"/>
    </location>
</feature>
<evidence type="ECO:0000256" key="4">
    <source>
        <dbReference type="ARBA" id="ARBA00022454"/>
    </source>
</evidence>
<dbReference type="AlphaFoldDB" id="A0AAD3MXP3"/>
<dbReference type="FunFam" id="2.60.200.20:FF:000017">
    <property type="entry name" value="Nibrin"/>
    <property type="match status" value="1"/>
</dbReference>
<feature type="compositionally biased region" description="Polar residues" evidence="13">
    <location>
        <begin position="836"/>
        <end position="849"/>
    </location>
</feature>
<keyword evidence="7" id="KW-0234">DNA repair</keyword>
<dbReference type="GO" id="GO:0007095">
    <property type="term" value="P:mitotic G2 DNA damage checkpoint signaling"/>
    <property type="evidence" value="ECO:0007669"/>
    <property type="project" value="InterPro"/>
</dbReference>
<dbReference type="InterPro" id="IPR036420">
    <property type="entry name" value="BRCT_dom_sf"/>
</dbReference>
<feature type="compositionally biased region" description="Basic and acidic residues" evidence="13">
    <location>
        <begin position="1062"/>
        <end position="1079"/>
    </location>
</feature>
<name>A0AAD3MXP3_LATJO</name>
<evidence type="ECO:0000313" key="15">
    <source>
        <dbReference type="EMBL" id="GLD63657.1"/>
    </source>
</evidence>
<dbReference type="Gene3D" id="1.10.287.1490">
    <property type="match status" value="1"/>
</dbReference>
<dbReference type="SMART" id="SM00240">
    <property type="entry name" value="FHA"/>
    <property type="match status" value="1"/>
</dbReference>
<comment type="similarity">
    <text evidence="11">Belongs to the Nibrin family.</text>
</comment>
<dbReference type="PANTHER" id="PTHR12162:SF0">
    <property type="entry name" value="NIBRIN"/>
    <property type="match status" value="1"/>
</dbReference>
<evidence type="ECO:0000256" key="10">
    <source>
        <dbReference type="ARBA" id="ARBA00023306"/>
    </source>
</evidence>
<dbReference type="CDD" id="cd22667">
    <property type="entry name" value="FHA_NBN"/>
    <property type="match status" value="1"/>
</dbReference>
<dbReference type="InterPro" id="IPR032429">
    <property type="entry name" value="Nibrin_BRCT2"/>
</dbReference>
<evidence type="ECO:0000256" key="8">
    <source>
        <dbReference type="ARBA" id="ARBA00023242"/>
    </source>
</evidence>
<dbReference type="PROSITE" id="PS50006">
    <property type="entry name" value="FHA_DOMAIN"/>
    <property type="match status" value="1"/>
</dbReference>
<dbReference type="PANTHER" id="PTHR12162">
    <property type="entry name" value="NIBRIN-RELATED"/>
    <property type="match status" value="1"/>
</dbReference>
<protein>
    <recommendedName>
        <fullName evidence="3">Nibrin</fullName>
    </recommendedName>
</protein>
<feature type="compositionally biased region" description="Basic and acidic residues" evidence="13">
    <location>
        <begin position="910"/>
        <end position="921"/>
    </location>
</feature>
<dbReference type="InterPro" id="IPR040227">
    <property type="entry name" value="Nibrin-rel"/>
</dbReference>
<feature type="compositionally biased region" description="Polar residues" evidence="13">
    <location>
        <begin position="702"/>
        <end position="715"/>
    </location>
</feature>
<dbReference type="InterPro" id="IPR008984">
    <property type="entry name" value="SMAD_FHA_dom_sf"/>
</dbReference>
<evidence type="ECO:0000256" key="6">
    <source>
        <dbReference type="ARBA" id="ARBA00022895"/>
    </source>
</evidence>
<evidence type="ECO:0000256" key="5">
    <source>
        <dbReference type="ARBA" id="ARBA00022763"/>
    </source>
</evidence>
<dbReference type="InterPro" id="IPR001357">
    <property type="entry name" value="BRCT_dom"/>
</dbReference>
<dbReference type="GO" id="GO:0003684">
    <property type="term" value="F:damaged DNA binding"/>
    <property type="evidence" value="ECO:0007669"/>
    <property type="project" value="TreeGrafter"/>
</dbReference>
<evidence type="ECO:0000256" key="11">
    <source>
        <dbReference type="ARBA" id="ARBA00044757"/>
    </source>
</evidence>
<dbReference type="GO" id="GO:0051321">
    <property type="term" value="P:meiotic cell cycle"/>
    <property type="evidence" value="ECO:0007669"/>
    <property type="project" value="UniProtKB-KW"/>
</dbReference>
<feature type="region of interest" description="Disordered" evidence="13">
    <location>
        <begin position="1062"/>
        <end position="1090"/>
    </location>
</feature>
<dbReference type="Gene3D" id="3.40.50.10190">
    <property type="entry name" value="BRCT domain"/>
    <property type="match status" value="1"/>
</dbReference>
<dbReference type="GO" id="GO:0000781">
    <property type="term" value="C:chromosome, telomeric region"/>
    <property type="evidence" value="ECO:0007669"/>
    <property type="project" value="UniProtKB-SubCell"/>
</dbReference>
<dbReference type="Gene3D" id="3.40.50.10980">
    <property type="entry name" value="Nibrin, BRCT2 domain"/>
    <property type="match status" value="1"/>
</dbReference>
<dbReference type="CDD" id="cd17741">
    <property type="entry name" value="BRCT_nibrin"/>
    <property type="match status" value="1"/>
</dbReference>
<evidence type="ECO:0000256" key="7">
    <source>
        <dbReference type="ARBA" id="ARBA00023204"/>
    </source>
</evidence>
<dbReference type="FunFam" id="3.40.50.10980:FF:000001">
    <property type="entry name" value="Nibrin"/>
    <property type="match status" value="1"/>
</dbReference>
<reference evidence="15" key="1">
    <citation type="submission" date="2022-08" db="EMBL/GenBank/DDBJ databases">
        <title>Genome sequencing of akame (Lates japonicus).</title>
        <authorList>
            <person name="Hashiguchi Y."/>
            <person name="Takahashi H."/>
        </authorList>
    </citation>
    <scope>NUCLEOTIDE SEQUENCE</scope>
    <source>
        <strain evidence="15">Kochi</strain>
    </source>
</reference>
<dbReference type="Pfam" id="PF00498">
    <property type="entry name" value="FHA"/>
    <property type="match status" value="1"/>
</dbReference>
<keyword evidence="9" id="KW-0469">Meiosis</keyword>
<keyword evidence="16" id="KW-1185">Reference proteome</keyword>
<organism evidence="15 16">
    <name type="scientific">Lates japonicus</name>
    <name type="common">Japanese lates</name>
    <dbReference type="NCBI Taxonomy" id="270547"/>
    <lineage>
        <taxon>Eukaryota</taxon>
        <taxon>Metazoa</taxon>
        <taxon>Chordata</taxon>
        <taxon>Craniata</taxon>
        <taxon>Vertebrata</taxon>
        <taxon>Euteleostomi</taxon>
        <taxon>Actinopterygii</taxon>
        <taxon>Neopterygii</taxon>
        <taxon>Teleostei</taxon>
        <taxon>Neoteleostei</taxon>
        <taxon>Acanthomorphata</taxon>
        <taxon>Carangaria</taxon>
        <taxon>Carangaria incertae sedis</taxon>
        <taxon>Centropomidae</taxon>
        <taxon>Lates</taxon>
    </lineage>
</organism>
<keyword evidence="6" id="KW-0779">Telomere</keyword>
<feature type="compositionally biased region" description="Basic and acidic residues" evidence="13">
    <location>
        <begin position="866"/>
        <end position="897"/>
    </location>
</feature>